<dbReference type="PRINTS" id="PR00724">
    <property type="entry name" value="CRBOXYPTASEC"/>
</dbReference>
<dbReference type="SUPFAM" id="SSF53474">
    <property type="entry name" value="alpha/beta-Hydrolases"/>
    <property type="match status" value="1"/>
</dbReference>
<gene>
    <name evidence="3" type="ORF">GIB67_022073</name>
</gene>
<dbReference type="GO" id="GO:0004185">
    <property type="term" value="F:serine-type carboxypeptidase activity"/>
    <property type="evidence" value="ECO:0007669"/>
    <property type="project" value="UniProtKB-UniRule"/>
</dbReference>
<keyword evidence="2" id="KW-0378">Hydrolase</keyword>
<feature type="chain" id="PRO_5029944627" description="Carboxypeptidase" evidence="2">
    <location>
        <begin position="25"/>
        <end position="315"/>
    </location>
</feature>
<dbReference type="Pfam" id="PF00450">
    <property type="entry name" value="Peptidase_S10"/>
    <property type="match status" value="2"/>
</dbReference>
<reference evidence="3 4" key="1">
    <citation type="journal article" date="2020" name="IScience">
        <title>Genome Sequencing of the Endangered Kingdonia uniflora (Circaeasteraceae, Ranunculales) Reveals Potential Mechanisms of Evolutionary Specialization.</title>
        <authorList>
            <person name="Sun Y."/>
            <person name="Deng T."/>
            <person name="Zhang A."/>
            <person name="Moore M.J."/>
            <person name="Landis J.B."/>
            <person name="Lin N."/>
            <person name="Zhang H."/>
            <person name="Zhang X."/>
            <person name="Huang J."/>
            <person name="Zhang X."/>
            <person name="Sun H."/>
            <person name="Wang H."/>
        </authorList>
    </citation>
    <scope>NUCLEOTIDE SEQUENCE [LARGE SCALE GENOMIC DNA]</scope>
    <source>
        <strain evidence="3">TB1705</strain>
        <tissue evidence="3">Leaf</tissue>
    </source>
</reference>
<protein>
    <recommendedName>
        <fullName evidence="2">Carboxypeptidase</fullName>
        <ecNumber evidence="2">3.4.16.-</ecNumber>
    </recommendedName>
</protein>
<dbReference type="GO" id="GO:0006508">
    <property type="term" value="P:proteolysis"/>
    <property type="evidence" value="ECO:0007669"/>
    <property type="project" value="UniProtKB-KW"/>
</dbReference>
<dbReference type="EMBL" id="JACGCM010001221">
    <property type="protein sequence ID" value="KAF6158476.1"/>
    <property type="molecule type" value="Genomic_DNA"/>
</dbReference>
<dbReference type="PANTHER" id="PTHR11802:SF454">
    <property type="entry name" value="SERINE CARBOXYPEPTIDASE-LIKE 50"/>
    <property type="match status" value="1"/>
</dbReference>
<accession>A0A7J7MUA8</accession>
<comment type="similarity">
    <text evidence="1 2">Belongs to the peptidase S10 family.</text>
</comment>
<keyword evidence="4" id="KW-1185">Reference proteome</keyword>
<dbReference type="AlphaFoldDB" id="A0A7J7MUA8"/>
<dbReference type="PROSITE" id="PS00131">
    <property type="entry name" value="CARBOXYPEPT_SER_SER"/>
    <property type="match status" value="1"/>
</dbReference>
<keyword evidence="2" id="KW-0732">Signal</keyword>
<keyword evidence="2" id="KW-0121">Carboxypeptidase</keyword>
<evidence type="ECO:0000256" key="1">
    <source>
        <dbReference type="ARBA" id="ARBA00009431"/>
    </source>
</evidence>
<dbReference type="Gene3D" id="3.40.50.1820">
    <property type="entry name" value="alpha/beta hydrolase"/>
    <property type="match status" value="2"/>
</dbReference>
<dbReference type="PANTHER" id="PTHR11802">
    <property type="entry name" value="SERINE PROTEASE FAMILY S10 SERINE CARBOXYPEPTIDASE"/>
    <property type="match status" value="1"/>
</dbReference>
<proteinExistence type="inferred from homology"/>
<comment type="caution">
    <text evidence="3">The sequence shown here is derived from an EMBL/GenBank/DDBJ whole genome shotgun (WGS) entry which is preliminary data.</text>
</comment>
<name>A0A7J7MUA8_9MAGN</name>
<organism evidence="3 4">
    <name type="scientific">Kingdonia uniflora</name>
    <dbReference type="NCBI Taxonomy" id="39325"/>
    <lineage>
        <taxon>Eukaryota</taxon>
        <taxon>Viridiplantae</taxon>
        <taxon>Streptophyta</taxon>
        <taxon>Embryophyta</taxon>
        <taxon>Tracheophyta</taxon>
        <taxon>Spermatophyta</taxon>
        <taxon>Magnoliopsida</taxon>
        <taxon>Ranunculales</taxon>
        <taxon>Circaeasteraceae</taxon>
        <taxon>Kingdonia</taxon>
    </lineage>
</organism>
<feature type="signal peptide" evidence="2">
    <location>
        <begin position="1"/>
        <end position="24"/>
    </location>
</feature>
<keyword evidence="2" id="KW-0645">Protease</keyword>
<sequence>MESIPNLFIFLLFISLSFPYLVSAASAPLIPKEALPTQSGYLPISSKSNSSMFYTFYEAQQPIVPLSQTPLLFWLQGGPGCSNSIGNFFELGPWRVSPSSENVEIPILKPNPGPWNHLFGVVFPDNPIGVGFSIASTPEEIPRDQKTVAKHFFCALVSFMKLNPSFRSRPIYITGESYAGKYVPAVGYYILQKNSRLPVSRQVNFGGVAIGNGLTDSVSQNMTGLATLYDLRRKTGYETDLVDKFLNIEEVQKGLGVGKKTLWEDCSEVVGIALHEDVMKSVKFMVEELVKKTRVLLYQGQFDLRDGGRLPPRHG</sequence>
<dbReference type="OrthoDB" id="1683997at2759"/>
<dbReference type="InterPro" id="IPR001563">
    <property type="entry name" value="Peptidase_S10"/>
</dbReference>
<dbReference type="InterPro" id="IPR029058">
    <property type="entry name" value="AB_hydrolase_fold"/>
</dbReference>
<dbReference type="InterPro" id="IPR018202">
    <property type="entry name" value="Ser_caboxypep_ser_AS"/>
</dbReference>
<dbReference type="Proteomes" id="UP000541444">
    <property type="component" value="Unassembled WGS sequence"/>
</dbReference>
<evidence type="ECO:0000313" key="4">
    <source>
        <dbReference type="Proteomes" id="UP000541444"/>
    </source>
</evidence>
<dbReference type="EC" id="3.4.16.-" evidence="2"/>
<evidence type="ECO:0000256" key="2">
    <source>
        <dbReference type="RuleBase" id="RU361156"/>
    </source>
</evidence>
<evidence type="ECO:0000313" key="3">
    <source>
        <dbReference type="EMBL" id="KAF6158476.1"/>
    </source>
</evidence>